<keyword evidence="8" id="KW-0234">DNA repair</keyword>
<dbReference type="GO" id="GO:0008311">
    <property type="term" value="F:double-stranded DNA 3'-5' DNA exonuclease activity"/>
    <property type="evidence" value="ECO:0007669"/>
    <property type="project" value="UniProtKB-EC"/>
</dbReference>
<evidence type="ECO:0000256" key="2">
    <source>
        <dbReference type="ARBA" id="ARBA00007092"/>
    </source>
</evidence>
<keyword evidence="6" id="KW-0378">Hydrolase</keyword>
<evidence type="ECO:0000256" key="4">
    <source>
        <dbReference type="ARBA" id="ARBA00022723"/>
    </source>
</evidence>
<organism evidence="11 12">
    <name type="scientific">Engystomops pustulosus</name>
    <name type="common">Tungara frog</name>
    <name type="synonym">Physalaemus pustulosus</name>
    <dbReference type="NCBI Taxonomy" id="76066"/>
    <lineage>
        <taxon>Eukaryota</taxon>
        <taxon>Metazoa</taxon>
        <taxon>Chordata</taxon>
        <taxon>Craniata</taxon>
        <taxon>Vertebrata</taxon>
        <taxon>Euteleostomi</taxon>
        <taxon>Amphibia</taxon>
        <taxon>Batrachia</taxon>
        <taxon>Anura</taxon>
        <taxon>Neobatrachia</taxon>
        <taxon>Hyloidea</taxon>
        <taxon>Leptodactylidae</taxon>
        <taxon>Leiuperinae</taxon>
        <taxon>Engystomops</taxon>
    </lineage>
</organism>
<dbReference type="EC" id="3.1.11.2" evidence="3"/>
<dbReference type="GO" id="GO:0006284">
    <property type="term" value="P:base-excision repair"/>
    <property type="evidence" value="ECO:0007669"/>
    <property type="project" value="TreeGrafter"/>
</dbReference>
<dbReference type="SUPFAM" id="SSF56219">
    <property type="entry name" value="DNase I-like"/>
    <property type="match status" value="1"/>
</dbReference>
<dbReference type="GO" id="GO:0003906">
    <property type="term" value="F:DNA-(apurinic or apyrimidinic site) endonuclease activity"/>
    <property type="evidence" value="ECO:0007669"/>
    <property type="project" value="TreeGrafter"/>
</dbReference>
<evidence type="ECO:0000256" key="3">
    <source>
        <dbReference type="ARBA" id="ARBA00012115"/>
    </source>
</evidence>
<dbReference type="AlphaFoldDB" id="A0AAV6YUJ6"/>
<accession>A0AAV6YUJ6</accession>
<dbReference type="GO" id="GO:0046872">
    <property type="term" value="F:metal ion binding"/>
    <property type="evidence" value="ECO:0007669"/>
    <property type="project" value="UniProtKB-KW"/>
</dbReference>
<evidence type="ECO:0000256" key="9">
    <source>
        <dbReference type="PIRSR" id="PIRSR604808-2"/>
    </source>
</evidence>
<evidence type="ECO:0000256" key="8">
    <source>
        <dbReference type="ARBA" id="ARBA00023204"/>
    </source>
</evidence>
<dbReference type="Proteomes" id="UP000824782">
    <property type="component" value="Unassembled WGS sequence"/>
</dbReference>
<evidence type="ECO:0000313" key="12">
    <source>
        <dbReference type="Proteomes" id="UP000824782"/>
    </source>
</evidence>
<comment type="caution">
    <text evidence="11">The sequence shown here is derived from an EMBL/GenBank/DDBJ whole genome shotgun (WGS) entry which is preliminary data.</text>
</comment>
<name>A0AAV6YUJ6_ENGPU</name>
<feature type="domain" description="Endonuclease/exonuclease/phosphatase" evidence="10">
    <location>
        <begin position="9"/>
        <end position="145"/>
    </location>
</feature>
<comment type="similarity">
    <text evidence="2">Belongs to the DNA repair enzymes AP/ExoA family.</text>
</comment>
<feature type="binding site" evidence="9">
    <location>
        <position position="40"/>
    </location>
    <ligand>
        <name>Mg(2+)</name>
        <dbReference type="ChEBI" id="CHEBI:18420"/>
        <label>1</label>
    </ligand>
</feature>
<dbReference type="EMBL" id="WNYA01019525">
    <property type="protein sequence ID" value="KAG8538640.1"/>
    <property type="molecule type" value="Genomic_DNA"/>
</dbReference>
<evidence type="ECO:0000256" key="7">
    <source>
        <dbReference type="ARBA" id="ARBA00022842"/>
    </source>
</evidence>
<evidence type="ECO:0000259" key="10">
    <source>
        <dbReference type="Pfam" id="PF03372"/>
    </source>
</evidence>
<dbReference type="GO" id="GO:0005634">
    <property type="term" value="C:nucleus"/>
    <property type="evidence" value="ECO:0007669"/>
    <property type="project" value="TreeGrafter"/>
</dbReference>
<feature type="binding site" evidence="9">
    <location>
        <position position="11"/>
    </location>
    <ligand>
        <name>Mg(2+)</name>
        <dbReference type="ChEBI" id="CHEBI:18420"/>
        <label>1</label>
    </ligand>
</feature>
<proteinExistence type="inferred from homology"/>
<dbReference type="GO" id="GO:0008081">
    <property type="term" value="F:phosphoric diester hydrolase activity"/>
    <property type="evidence" value="ECO:0007669"/>
    <property type="project" value="TreeGrafter"/>
</dbReference>
<comment type="catalytic activity">
    <reaction evidence="1">
        <text>Exonucleolytic cleavage in the 3'- to 5'-direction to yield nucleoside 5'-phosphates.</text>
        <dbReference type="EC" id="3.1.11.2"/>
    </reaction>
</comment>
<gene>
    <name evidence="11" type="ORF">GDO81_022285</name>
</gene>
<dbReference type="PANTHER" id="PTHR22748:SF6">
    <property type="entry name" value="DNA-(APURINIC OR APYRIMIDINIC SITE) ENDONUCLEASE"/>
    <property type="match status" value="1"/>
</dbReference>
<dbReference type="InterPro" id="IPR036691">
    <property type="entry name" value="Endo/exonu/phosph_ase_sf"/>
</dbReference>
<keyword evidence="5" id="KW-0227">DNA damage</keyword>
<evidence type="ECO:0000256" key="6">
    <source>
        <dbReference type="ARBA" id="ARBA00022801"/>
    </source>
</evidence>
<keyword evidence="12" id="KW-1185">Reference proteome</keyword>
<protein>
    <recommendedName>
        <fullName evidence="3">exodeoxyribonuclease III</fullName>
        <ecNumber evidence="3">3.1.11.2</ecNumber>
    </recommendedName>
</protein>
<evidence type="ECO:0000256" key="1">
    <source>
        <dbReference type="ARBA" id="ARBA00000493"/>
    </source>
</evidence>
<keyword evidence="4 9" id="KW-0479">Metal-binding</keyword>
<evidence type="ECO:0000256" key="5">
    <source>
        <dbReference type="ARBA" id="ARBA00022763"/>
    </source>
</evidence>
<dbReference type="InterPro" id="IPR004808">
    <property type="entry name" value="AP_endonuc_1"/>
</dbReference>
<comment type="cofactor">
    <cofactor evidence="9">
        <name>Mg(2+)</name>
        <dbReference type="ChEBI" id="CHEBI:18420"/>
    </cofactor>
    <cofactor evidence="9">
        <name>Mn(2+)</name>
        <dbReference type="ChEBI" id="CHEBI:29035"/>
    </cofactor>
    <text evidence="9">Probably binds two magnesium or manganese ions per subunit.</text>
</comment>
<dbReference type="PANTHER" id="PTHR22748">
    <property type="entry name" value="AP ENDONUCLEASE"/>
    <property type="match status" value="1"/>
</dbReference>
<reference evidence="11" key="1">
    <citation type="thesis" date="2020" institute="ProQuest LLC" country="789 East Eisenhower Parkway, Ann Arbor, MI, USA">
        <title>Comparative Genomics and Chromosome Evolution.</title>
        <authorList>
            <person name="Mudd A.B."/>
        </authorList>
    </citation>
    <scope>NUCLEOTIDE SEQUENCE</scope>
    <source>
        <strain evidence="11">237g6f4</strain>
        <tissue evidence="11">Blood</tissue>
    </source>
</reference>
<keyword evidence="9" id="KW-0464">Manganese</keyword>
<evidence type="ECO:0000313" key="11">
    <source>
        <dbReference type="EMBL" id="KAG8538640.1"/>
    </source>
</evidence>
<dbReference type="Pfam" id="PF03372">
    <property type="entry name" value="Exo_endo_phos"/>
    <property type="match status" value="1"/>
</dbReference>
<dbReference type="InterPro" id="IPR005135">
    <property type="entry name" value="Endo/exonuclease/phosphatase"/>
</dbReference>
<keyword evidence="7 9" id="KW-0460">Magnesium</keyword>
<dbReference type="Gene3D" id="3.60.10.10">
    <property type="entry name" value="Endonuclease/exonuclease/phosphatase"/>
    <property type="match status" value="1"/>
</dbReference>
<sequence length="150" mass="16676">MARLLNVHSWNVQGLGEANKRYAVMRALKAIPDFIICLQETHMTTETVHLLNRSWIGMAYHSYFTASSRGVSVLIHKNVPFRCSRTLIDSEGRFVCLAGTIYQTDICIAAIYVPPSYNAGIIKTVLSFVMTDPNVPVLLIGDYNLVTGTP</sequence>